<dbReference type="InterPro" id="IPR048020">
    <property type="entry name" value="Transpos_IS3"/>
</dbReference>
<dbReference type="Gene3D" id="3.30.420.10">
    <property type="entry name" value="Ribonuclease H-like superfamily/Ribonuclease H"/>
    <property type="match status" value="1"/>
</dbReference>
<dbReference type="Pfam" id="PF13518">
    <property type="entry name" value="HTH_28"/>
    <property type="match status" value="2"/>
</dbReference>
<dbReference type="InterPro" id="IPR009057">
    <property type="entry name" value="Homeodomain-like_sf"/>
</dbReference>
<evidence type="ECO:0000256" key="1">
    <source>
        <dbReference type="SAM" id="MobiDB-lite"/>
    </source>
</evidence>
<dbReference type="InterPro" id="IPR025948">
    <property type="entry name" value="HTH-like_dom"/>
</dbReference>
<dbReference type="NCBIfam" id="NF033516">
    <property type="entry name" value="transpos_IS3"/>
    <property type="match status" value="1"/>
</dbReference>
<dbReference type="OrthoDB" id="7064550at2"/>
<dbReference type="InterPro" id="IPR050900">
    <property type="entry name" value="Transposase_IS3/IS150/IS904"/>
</dbReference>
<feature type="domain" description="Integrase catalytic" evidence="2">
    <location>
        <begin position="299"/>
        <end position="461"/>
    </location>
</feature>
<evidence type="ECO:0000313" key="4">
    <source>
        <dbReference type="Proteomes" id="UP000275012"/>
    </source>
</evidence>
<dbReference type="EMBL" id="RFLY01000054">
    <property type="protein sequence ID" value="RMH87319.1"/>
    <property type="molecule type" value="Genomic_DNA"/>
</dbReference>
<dbReference type="GO" id="GO:0015074">
    <property type="term" value="P:DNA integration"/>
    <property type="evidence" value="ECO:0007669"/>
    <property type="project" value="InterPro"/>
</dbReference>
<protein>
    <submittedName>
        <fullName evidence="3">IS3 family transposase</fullName>
    </submittedName>
</protein>
<dbReference type="Pfam" id="PF13276">
    <property type="entry name" value="HTH_21"/>
    <property type="match status" value="1"/>
</dbReference>
<dbReference type="Pfam" id="PF00665">
    <property type="entry name" value="rve"/>
    <property type="match status" value="1"/>
</dbReference>
<dbReference type="Gene3D" id="1.10.10.10">
    <property type="entry name" value="Winged helix-like DNA-binding domain superfamily/Winged helix DNA-binding domain"/>
    <property type="match status" value="2"/>
</dbReference>
<evidence type="ECO:0000259" key="2">
    <source>
        <dbReference type="PROSITE" id="PS50994"/>
    </source>
</evidence>
<evidence type="ECO:0000313" key="3">
    <source>
        <dbReference type="EMBL" id="RMH87319.1"/>
    </source>
</evidence>
<reference evidence="3 4" key="1">
    <citation type="submission" date="2018-10" db="EMBL/GenBank/DDBJ databases">
        <title>Proposal of Lysobacter pythonis sp. nov. isolated from royal pythons (Python regius).</title>
        <authorList>
            <person name="Hans-Juergen B."/>
            <person name="Huptas C."/>
            <person name="Sandra B."/>
            <person name="Igor L."/>
            <person name="Joachim S."/>
            <person name="Siegfried S."/>
            <person name="Mareike W."/>
            <person name="Peter K."/>
        </authorList>
    </citation>
    <scope>NUCLEOTIDE SEQUENCE [LARGE SCALE GENOMIC DNA]</scope>
    <source>
        <strain evidence="3 4">4284/11</strain>
    </source>
</reference>
<accession>A0A3M2HIY0</accession>
<dbReference type="Proteomes" id="UP000275012">
    <property type="component" value="Unassembled WGS sequence"/>
</dbReference>
<dbReference type="SUPFAM" id="SSF48295">
    <property type="entry name" value="TrpR-like"/>
    <property type="match status" value="1"/>
</dbReference>
<dbReference type="InterPro" id="IPR010921">
    <property type="entry name" value="Trp_repressor/repl_initiator"/>
</dbReference>
<dbReference type="InterPro" id="IPR036388">
    <property type="entry name" value="WH-like_DNA-bd_sf"/>
</dbReference>
<dbReference type="InterPro" id="IPR055247">
    <property type="entry name" value="InsJ-like_HTH"/>
</dbReference>
<organism evidence="3 4">
    <name type="scientific">Solilutibacter pythonis</name>
    <dbReference type="NCBI Taxonomy" id="2483112"/>
    <lineage>
        <taxon>Bacteria</taxon>
        <taxon>Pseudomonadati</taxon>
        <taxon>Pseudomonadota</taxon>
        <taxon>Gammaproteobacteria</taxon>
        <taxon>Lysobacterales</taxon>
        <taxon>Lysobacteraceae</taxon>
        <taxon>Solilutibacter</taxon>
    </lineage>
</organism>
<sequence>MAKYSAAFKREVVDTYLKGQVKGASENGFKRLARLYGVPRSQIRHWVSLFKEHGQAGLERRRQHQRLSAEAKLQILQHMWREELSQTQTVALYGLRNNSSLSLWERQYNQGGIDALKPRPRARPPVMPKPEPPPAPPPVADSSATHEQLLRENAYLRAEVAYLKKPRRLGSSEAAEDSAEKTRIVLELRQQHTLSDLLAISGLARSTFYYQAKVLTLGDRHAGLKAAIQTLYNRHKGRYGYRRIAAALRHQLGEAINHKLVQRLMQVMGLKSLVRPKRYKSYKGEVGGVAPNLLERDFKADEPEQKWVTDVTEFKVNGEKLYLSPVMDLYNREIVAFQLDAQPSFKMVRAMLDKAWAKRRTRRPLVLHSDQGWQYQMSAFQRQLDQHQVTPSMSRKGNCLDNAAMESFFATLKSELFYLKKFADVEQLRKEVADYIHYYNHDRIMLKLKGLSPVQYRTQPLAA</sequence>
<gene>
    <name evidence="3" type="ORF">EBB59_13220</name>
</gene>
<dbReference type="InterPro" id="IPR012337">
    <property type="entry name" value="RNaseH-like_sf"/>
</dbReference>
<dbReference type="RefSeq" id="WP_122102592.1">
    <property type="nucleotide sequence ID" value="NZ_RFLY01000054.1"/>
</dbReference>
<proteinExistence type="predicted"/>
<dbReference type="InterPro" id="IPR001584">
    <property type="entry name" value="Integrase_cat-core"/>
</dbReference>
<dbReference type="GO" id="GO:0043565">
    <property type="term" value="F:sequence-specific DNA binding"/>
    <property type="evidence" value="ECO:0007669"/>
    <property type="project" value="InterPro"/>
</dbReference>
<name>A0A3M2HIY0_9GAMM</name>
<dbReference type="SUPFAM" id="SSF46689">
    <property type="entry name" value="Homeodomain-like"/>
    <property type="match status" value="1"/>
</dbReference>
<dbReference type="AlphaFoldDB" id="A0A3M2HIY0"/>
<dbReference type="PANTHER" id="PTHR46889">
    <property type="entry name" value="TRANSPOSASE INSF FOR INSERTION SEQUENCE IS3B-RELATED"/>
    <property type="match status" value="1"/>
</dbReference>
<dbReference type="InterPro" id="IPR036397">
    <property type="entry name" value="RNaseH_sf"/>
</dbReference>
<dbReference type="Pfam" id="PF13333">
    <property type="entry name" value="rve_2"/>
    <property type="match status" value="1"/>
</dbReference>
<dbReference type="SUPFAM" id="SSF53098">
    <property type="entry name" value="Ribonuclease H-like"/>
    <property type="match status" value="1"/>
</dbReference>
<feature type="region of interest" description="Disordered" evidence="1">
    <location>
        <begin position="114"/>
        <end position="145"/>
    </location>
</feature>
<feature type="compositionally biased region" description="Pro residues" evidence="1">
    <location>
        <begin position="123"/>
        <end position="139"/>
    </location>
</feature>
<comment type="caution">
    <text evidence="3">The sequence shown here is derived from an EMBL/GenBank/DDBJ whole genome shotgun (WGS) entry which is preliminary data.</text>
</comment>
<dbReference type="PROSITE" id="PS50994">
    <property type="entry name" value="INTEGRASE"/>
    <property type="match status" value="1"/>
</dbReference>
<keyword evidence="4" id="KW-1185">Reference proteome</keyword>